<evidence type="ECO:0000313" key="1">
    <source>
        <dbReference type="Proteomes" id="UP000035680"/>
    </source>
</evidence>
<dbReference type="AlphaFoldDB" id="A0A0K0FW02"/>
<evidence type="ECO:0000313" key="2">
    <source>
        <dbReference type="WBParaSite" id="SVE_1652000.1"/>
    </source>
</evidence>
<organism evidence="1 2">
    <name type="scientific">Strongyloides venezuelensis</name>
    <name type="common">Threadworm</name>
    <dbReference type="NCBI Taxonomy" id="75913"/>
    <lineage>
        <taxon>Eukaryota</taxon>
        <taxon>Metazoa</taxon>
        <taxon>Ecdysozoa</taxon>
        <taxon>Nematoda</taxon>
        <taxon>Chromadorea</taxon>
        <taxon>Rhabditida</taxon>
        <taxon>Tylenchina</taxon>
        <taxon>Panagrolaimomorpha</taxon>
        <taxon>Strongyloidoidea</taxon>
        <taxon>Strongyloididae</taxon>
        <taxon>Strongyloides</taxon>
    </lineage>
</organism>
<protein>
    <submittedName>
        <fullName evidence="2">Uncharacterized protein</fullName>
    </submittedName>
</protein>
<reference evidence="1" key="1">
    <citation type="submission" date="2014-07" db="EMBL/GenBank/DDBJ databases">
        <authorList>
            <person name="Martin A.A"/>
            <person name="De Silva N."/>
        </authorList>
    </citation>
    <scope>NUCLEOTIDE SEQUENCE</scope>
</reference>
<dbReference type="WBParaSite" id="SVE_1652000.1">
    <property type="protein sequence ID" value="SVE_1652000.1"/>
    <property type="gene ID" value="SVE_1652000"/>
</dbReference>
<proteinExistence type="predicted"/>
<dbReference type="Proteomes" id="UP000035680">
    <property type="component" value="Unassembled WGS sequence"/>
</dbReference>
<name>A0A0K0FW02_STRVS</name>
<keyword evidence="1" id="KW-1185">Reference proteome</keyword>
<accession>A0A0K0FW02</accession>
<sequence length="88" mass="10567">MILCQVVDDDIEISEIKLRFFGFKKFTRLSYALNKNEIHGIRPWSTLDQFLRVDPKFRVDLIIFLNFNRFLLSCHKNEEARNFKIDEG</sequence>
<reference evidence="2" key="2">
    <citation type="submission" date="2015-08" db="UniProtKB">
        <authorList>
            <consortium name="WormBaseParasite"/>
        </authorList>
    </citation>
    <scope>IDENTIFICATION</scope>
</reference>